<accession>A0A3M7PAV1</accession>
<name>A0A3M7PAV1_BRAPC</name>
<evidence type="ECO:0000313" key="2">
    <source>
        <dbReference type="EMBL" id="RMZ96099.1"/>
    </source>
</evidence>
<dbReference type="Proteomes" id="UP000276133">
    <property type="component" value="Unassembled WGS sequence"/>
</dbReference>
<protein>
    <recommendedName>
        <fullName evidence="1">MULE transposase domain-containing protein</fullName>
    </recommendedName>
</protein>
<dbReference type="PANTHER" id="PTHR47718">
    <property type="entry name" value="OS01G0519700 PROTEIN"/>
    <property type="match status" value="1"/>
</dbReference>
<dbReference type="InterPro" id="IPR018289">
    <property type="entry name" value="MULE_transposase_dom"/>
</dbReference>
<sequence length="251" mass="29125">MSLAVKTKHILADATYKLVYEGYPSLTVGTTDNNKKFHHFGIGITTYEKQEDFAFIFRTVKKTVENVEGVEYEPDTLIPDNAPEITNGFKDVFSLKKRVNCWAHVIRNIDSESNRIELTLRQKIRRDMLAIQVVDAKEKFDKSIQLLQEKWKAINDQKVTEFLEYFNRQWCVEGRNGWFEGYLTGKPSTSNGLESSHRAIKDYHNGCLRKRLPLKQCLQEMFNLVSKWSNKHSKVSVIESLDRCLQVATAR</sequence>
<dbReference type="AlphaFoldDB" id="A0A3M7PAV1"/>
<evidence type="ECO:0000259" key="1">
    <source>
        <dbReference type="Pfam" id="PF10551"/>
    </source>
</evidence>
<comment type="caution">
    <text evidence="2">The sequence shown here is derived from an EMBL/GenBank/DDBJ whole genome shotgun (WGS) entry which is preliminary data.</text>
</comment>
<dbReference type="EMBL" id="REGN01012308">
    <property type="protein sequence ID" value="RMZ96099.1"/>
    <property type="molecule type" value="Genomic_DNA"/>
</dbReference>
<organism evidence="2 3">
    <name type="scientific">Brachionus plicatilis</name>
    <name type="common">Marine rotifer</name>
    <name type="synonym">Brachionus muelleri</name>
    <dbReference type="NCBI Taxonomy" id="10195"/>
    <lineage>
        <taxon>Eukaryota</taxon>
        <taxon>Metazoa</taxon>
        <taxon>Spiralia</taxon>
        <taxon>Gnathifera</taxon>
        <taxon>Rotifera</taxon>
        <taxon>Eurotatoria</taxon>
        <taxon>Monogononta</taxon>
        <taxon>Pseudotrocha</taxon>
        <taxon>Ploima</taxon>
        <taxon>Brachionidae</taxon>
        <taxon>Brachionus</taxon>
    </lineage>
</organism>
<gene>
    <name evidence="2" type="ORF">BpHYR1_039819</name>
</gene>
<dbReference type="Pfam" id="PF10551">
    <property type="entry name" value="MULE"/>
    <property type="match status" value="1"/>
</dbReference>
<keyword evidence="3" id="KW-1185">Reference proteome</keyword>
<feature type="domain" description="MULE transposase" evidence="1">
    <location>
        <begin position="11"/>
        <end position="108"/>
    </location>
</feature>
<proteinExistence type="predicted"/>
<evidence type="ECO:0000313" key="3">
    <source>
        <dbReference type="Proteomes" id="UP000276133"/>
    </source>
</evidence>
<dbReference type="OrthoDB" id="119028at2759"/>
<reference evidence="2 3" key="1">
    <citation type="journal article" date="2018" name="Sci. Rep.">
        <title>Genomic signatures of local adaptation to the degree of environmental predictability in rotifers.</title>
        <authorList>
            <person name="Franch-Gras L."/>
            <person name="Hahn C."/>
            <person name="Garcia-Roger E.M."/>
            <person name="Carmona M.J."/>
            <person name="Serra M."/>
            <person name="Gomez A."/>
        </authorList>
    </citation>
    <scope>NUCLEOTIDE SEQUENCE [LARGE SCALE GENOMIC DNA]</scope>
    <source>
        <strain evidence="2">HYR1</strain>
    </source>
</reference>